<dbReference type="GO" id="GO:0051301">
    <property type="term" value="P:cell division"/>
    <property type="evidence" value="ECO:0007669"/>
    <property type="project" value="InterPro"/>
</dbReference>
<feature type="transmembrane region" description="Helical" evidence="6">
    <location>
        <begin position="231"/>
        <end position="251"/>
    </location>
</feature>
<feature type="transmembrane region" description="Helical" evidence="6">
    <location>
        <begin position="26"/>
        <end position="46"/>
    </location>
</feature>
<proteinExistence type="predicted"/>
<feature type="transmembrane region" description="Helical" evidence="6">
    <location>
        <begin position="351"/>
        <end position="372"/>
    </location>
</feature>
<feature type="transmembrane region" description="Helical" evidence="6">
    <location>
        <begin position="110"/>
        <end position="131"/>
    </location>
</feature>
<evidence type="ECO:0000256" key="3">
    <source>
        <dbReference type="ARBA" id="ARBA00022960"/>
    </source>
</evidence>
<organism evidence="7">
    <name type="scientific">freshwater metagenome</name>
    <dbReference type="NCBI Taxonomy" id="449393"/>
    <lineage>
        <taxon>unclassified sequences</taxon>
        <taxon>metagenomes</taxon>
        <taxon>ecological metagenomes</taxon>
    </lineage>
</organism>
<dbReference type="PANTHER" id="PTHR30474:SF3">
    <property type="entry name" value="PEPTIDOGLYCAN GLYCOSYLTRANSFERASE RODA"/>
    <property type="match status" value="1"/>
</dbReference>
<dbReference type="AlphaFoldDB" id="A0A6J7CL10"/>
<evidence type="ECO:0000256" key="1">
    <source>
        <dbReference type="ARBA" id="ARBA00004141"/>
    </source>
</evidence>
<sequence>MVDALIAALYALASLGAKGRIPESLIAILVAIMAISLGGHFALRVLAPNSNQLLLPLASLLNGIGYVEIARWNPARAQNQAVWSFLAMGALIGTLYFVKRSRDLDRFRYITLLSAILLMILPLVPGVGLSVNGARLWIGIGSYTFQPIEISKILLALFFASYFASNKELLSNTTRVIGGRAFIDPRILFPIVLTWGVALLVLGVENDIGFASLLFALFLSLLWITTGRIGYVVTGLALLVAGGFVASQLFYQVHQRVAIWLDPWNGHAYDHGGQQILQGWFSLSAGGLTGTGVGLGQSGRWVSEVTSDMIFTAIGEELGLIGLIIVLSAILLIIAQGFFIAQRSQNDFSRLVAVGLSIIIGFQAFFICAGVLRVLPLTGITLPFVAYGGSSLLANYIILGLLLRISDENLRQASGGFIRQMQSQN</sequence>
<evidence type="ECO:0000256" key="6">
    <source>
        <dbReference type="SAM" id="Phobius"/>
    </source>
</evidence>
<feature type="transmembrane region" description="Helical" evidence="6">
    <location>
        <begin position="318"/>
        <end position="339"/>
    </location>
</feature>
<dbReference type="GO" id="GO:0005886">
    <property type="term" value="C:plasma membrane"/>
    <property type="evidence" value="ECO:0007669"/>
    <property type="project" value="TreeGrafter"/>
</dbReference>
<dbReference type="PANTHER" id="PTHR30474">
    <property type="entry name" value="CELL CYCLE PROTEIN"/>
    <property type="match status" value="1"/>
</dbReference>
<gene>
    <name evidence="7" type="ORF">UFOPK3381_00019</name>
</gene>
<evidence type="ECO:0000313" key="7">
    <source>
        <dbReference type="EMBL" id="CAB4856829.1"/>
    </source>
</evidence>
<dbReference type="GO" id="GO:0008360">
    <property type="term" value="P:regulation of cell shape"/>
    <property type="evidence" value="ECO:0007669"/>
    <property type="project" value="UniProtKB-KW"/>
</dbReference>
<keyword evidence="2 6" id="KW-0812">Transmembrane</keyword>
<accession>A0A6J7CL10</accession>
<dbReference type="EMBL" id="CAFBLN010000001">
    <property type="protein sequence ID" value="CAB4856829.1"/>
    <property type="molecule type" value="Genomic_DNA"/>
</dbReference>
<dbReference type="GO" id="GO:0015648">
    <property type="term" value="F:lipid-linked peptidoglycan transporter activity"/>
    <property type="evidence" value="ECO:0007669"/>
    <property type="project" value="TreeGrafter"/>
</dbReference>
<dbReference type="InterPro" id="IPR001182">
    <property type="entry name" value="FtsW/RodA"/>
</dbReference>
<comment type="subcellular location">
    <subcellularLocation>
        <location evidence="1">Membrane</location>
        <topology evidence="1">Multi-pass membrane protein</topology>
    </subcellularLocation>
</comment>
<dbReference type="Pfam" id="PF01098">
    <property type="entry name" value="FTSW_RODA_SPOVE"/>
    <property type="match status" value="1"/>
</dbReference>
<reference evidence="7" key="1">
    <citation type="submission" date="2020-05" db="EMBL/GenBank/DDBJ databases">
        <authorList>
            <person name="Chiriac C."/>
            <person name="Salcher M."/>
            <person name="Ghai R."/>
            <person name="Kavagutti S V."/>
        </authorList>
    </citation>
    <scope>NUCLEOTIDE SEQUENCE</scope>
</reference>
<feature type="transmembrane region" description="Helical" evidence="6">
    <location>
        <begin position="384"/>
        <end position="403"/>
    </location>
</feature>
<keyword evidence="4 6" id="KW-1133">Transmembrane helix</keyword>
<evidence type="ECO:0000256" key="5">
    <source>
        <dbReference type="ARBA" id="ARBA00023136"/>
    </source>
</evidence>
<keyword evidence="5 6" id="KW-0472">Membrane</keyword>
<dbReference type="GO" id="GO:0032153">
    <property type="term" value="C:cell division site"/>
    <property type="evidence" value="ECO:0007669"/>
    <property type="project" value="TreeGrafter"/>
</dbReference>
<keyword evidence="3" id="KW-0133">Cell shape</keyword>
<feature type="transmembrane region" description="Helical" evidence="6">
    <location>
        <begin position="81"/>
        <end position="98"/>
    </location>
</feature>
<name>A0A6J7CL10_9ZZZZ</name>
<feature type="transmembrane region" description="Helical" evidence="6">
    <location>
        <begin position="208"/>
        <end position="224"/>
    </location>
</feature>
<feature type="transmembrane region" description="Helical" evidence="6">
    <location>
        <begin position="143"/>
        <end position="164"/>
    </location>
</feature>
<evidence type="ECO:0000256" key="2">
    <source>
        <dbReference type="ARBA" id="ARBA00022692"/>
    </source>
</evidence>
<evidence type="ECO:0000256" key="4">
    <source>
        <dbReference type="ARBA" id="ARBA00022989"/>
    </source>
</evidence>
<feature type="transmembrane region" description="Helical" evidence="6">
    <location>
        <begin position="185"/>
        <end position="202"/>
    </location>
</feature>
<protein>
    <submittedName>
        <fullName evidence="7">Unannotated protein</fullName>
    </submittedName>
</protein>